<feature type="region of interest" description="Disordered" evidence="1">
    <location>
        <begin position="167"/>
        <end position="194"/>
    </location>
</feature>
<reference evidence="2 3" key="1">
    <citation type="submission" date="2021-06" db="EMBL/GenBank/DDBJ databases">
        <title>Caerostris extrusa draft genome.</title>
        <authorList>
            <person name="Kono N."/>
            <person name="Arakawa K."/>
        </authorList>
    </citation>
    <scope>NUCLEOTIDE SEQUENCE [LARGE SCALE GENOMIC DNA]</scope>
</reference>
<dbReference type="EMBL" id="BPLR01021111">
    <property type="protein sequence ID" value="GIX86007.1"/>
    <property type="molecule type" value="Genomic_DNA"/>
</dbReference>
<evidence type="ECO:0000313" key="3">
    <source>
        <dbReference type="Proteomes" id="UP001054945"/>
    </source>
</evidence>
<name>A0AAV4NSA5_CAEEX</name>
<proteinExistence type="predicted"/>
<accession>A0AAV4NSA5</accession>
<protein>
    <submittedName>
        <fullName evidence="2">Uncharacterized protein</fullName>
    </submittedName>
</protein>
<keyword evidence="3" id="KW-1185">Reference proteome</keyword>
<evidence type="ECO:0000256" key="1">
    <source>
        <dbReference type="SAM" id="MobiDB-lite"/>
    </source>
</evidence>
<evidence type="ECO:0000313" key="2">
    <source>
        <dbReference type="EMBL" id="GIX86007.1"/>
    </source>
</evidence>
<gene>
    <name evidence="2" type="ORF">CEXT_730231</name>
</gene>
<organism evidence="2 3">
    <name type="scientific">Caerostris extrusa</name>
    <name type="common">Bark spider</name>
    <name type="synonym">Caerostris bankana</name>
    <dbReference type="NCBI Taxonomy" id="172846"/>
    <lineage>
        <taxon>Eukaryota</taxon>
        <taxon>Metazoa</taxon>
        <taxon>Ecdysozoa</taxon>
        <taxon>Arthropoda</taxon>
        <taxon>Chelicerata</taxon>
        <taxon>Arachnida</taxon>
        <taxon>Araneae</taxon>
        <taxon>Araneomorphae</taxon>
        <taxon>Entelegynae</taxon>
        <taxon>Araneoidea</taxon>
        <taxon>Araneidae</taxon>
        <taxon>Caerostris</taxon>
    </lineage>
</organism>
<feature type="compositionally biased region" description="Polar residues" evidence="1">
    <location>
        <begin position="185"/>
        <end position="194"/>
    </location>
</feature>
<dbReference type="Proteomes" id="UP001054945">
    <property type="component" value="Unassembled WGS sequence"/>
</dbReference>
<comment type="caution">
    <text evidence="2">The sequence shown here is derived from an EMBL/GenBank/DDBJ whole genome shotgun (WGS) entry which is preliminary data.</text>
</comment>
<sequence length="391" mass="44020">MSQNKVGKHLQTLSTKTEQKFKGETENREVPILKINLLHRTVCEVARTDYLNRRITSKNEDHEDKNISSSESILHKFPESRSDKVCLTKNVVLKSLVENIDVNKKRRRAKCIGNGDKGPENISSSIHAFKNDILKKTAVVKSSKVKDSNVGGNEKCQERKANFSVSELQESISEGKQKRRKRKNSGSNIKKPSLQVQQCSKAVPHKFYTQSDSNAKKLVKFTKKCNEGEKSIQTKQSFIPISKNEVSLISTENVAVQTPFLIERYNNYVSSTLYEPCEDFPLSSVGINDTSIDLSKPPGIDLDENESCSQFPDNSLPPLIDLSEEPSFSFDKVNDCSSSMPDLSALPLPCDVNHCNTINAVNNNNSRPVCVDMNWKKHNYHLRSKSTKKKI</sequence>
<dbReference type="AlphaFoldDB" id="A0AAV4NSA5"/>
<feature type="compositionally biased region" description="Polar residues" evidence="1">
    <location>
        <begin position="1"/>
        <end position="16"/>
    </location>
</feature>
<feature type="region of interest" description="Disordered" evidence="1">
    <location>
        <begin position="1"/>
        <end position="23"/>
    </location>
</feature>